<keyword evidence="3" id="KW-1003">Cell membrane</keyword>
<keyword evidence="5 7" id="KW-1133">Transmembrane helix</keyword>
<keyword evidence="6 7" id="KW-0472">Membrane</keyword>
<comment type="caution">
    <text evidence="9">The sequence shown here is derived from an EMBL/GenBank/DDBJ whole genome shotgun (WGS) entry which is preliminary data.</text>
</comment>
<evidence type="ECO:0000259" key="8">
    <source>
        <dbReference type="PROSITE" id="PS50928"/>
    </source>
</evidence>
<name>A0ABX0J2M5_9BACL</name>
<keyword evidence="2 7" id="KW-0813">Transport</keyword>
<organism evidence="9 10">
    <name type="scientific">Paenibacillus agricola</name>
    <dbReference type="NCBI Taxonomy" id="2716264"/>
    <lineage>
        <taxon>Bacteria</taxon>
        <taxon>Bacillati</taxon>
        <taxon>Bacillota</taxon>
        <taxon>Bacilli</taxon>
        <taxon>Bacillales</taxon>
        <taxon>Paenibacillaceae</taxon>
        <taxon>Paenibacillus</taxon>
    </lineage>
</organism>
<evidence type="ECO:0000256" key="6">
    <source>
        <dbReference type="ARBA" id="ARBA00023136"/>
    </source>
</evidence>
<keyword evidence="10" id="KW-1185">Reference proteome</keyword>
<dbReference type="SUPFAM" id="SSF161098">
    <property type="entry name" value="MetI-like"/>
    <property type="match status" value="1"/>
</dbReference>
<evidence type="ECO:0000256" key="5">
    <source>
        <dbReference type="ARBA" id="ARBA00022989"/>
    </source>
</evidence>
<dbReference type="CDD" id="cd06261">
    <property type="entry name" value="TM_PBP2"/>
    <property type="match status" value="1"/>
</dbReference>
<evidence type="ECO:0000313" key="10">
    <source>
        <dbReference type="Proteomes" id="UP001165962"/>
    </source>
</evidence>
<feature type="domain" description="ABC transmembrane type-1" evidence="8">
    <location>
        <begin position="76"/>
        <end position="282"/>
    </location>
</feature>
<evidence type="ECO:0000256" key="4">
    <source>
        <dbReference type="ARBA" id="ARBA00022692"/>
    </source>
</evidence>
<evidence type="ECO:0000256" key="2">
    <source>
        <dbReference type="ARBA" id="ARBA00022448"/>
    </source>
</evidence>
<feature type="transmembrane region" description="Helical" evidence="7">
    <location>
        <begin position="111"/>
        <end position="135"/>
    </location>
</feature>
<dbReference type="EMBL" id="JAAOIW010000003">
    <property type="protein sequence ID" value="NHN29898.1"/>
    <property type="molecule type" value="Genomic_DNA"/>
</dbReference>
<accession>A0ABX0J2M5</accession>
<feature type="transmembrane region" description="Helical" evidence="7">
    <location>
        <begin position="147"/>
        <end position="167"/>
    </location>
</feature>
<feature type="transmembrane region" description="Helical" evidence="7">
    <location>
        <begin position="188"/>
        <end position="213"/>
    </location>
</feature>
<dbReference type="PROSITE" id="PS50928">
    <property type="entry name" value="ABC_TM1"/>
    <property type="match status" value="1"/>
</dbReference>
<dbReference type="Proteomes" id="UP001165962">
    <property type="component" value="Unassembled WGS sequence"/>
</dbReference>
<feature type="transmembrane region" description="Helical" evidence="7">
    <location>
        <begin position="263"/>
        <end position="282"/>
    </location>
</feature>
<keyword evidence="4 7" id="KW-0812">Transmembrane</keyword>
<dbReference type="Gene3D" id="1.10.3720.10">
    <property type="entry name" value="MetI-like"/>
    <property type="match status" value="1"/>
</dbReference>
<reference evidence="9" key="1">
    <citation type="submission" date="2020-03" db="EMBL/GenBank/DDBJ databases">
        <title>Draft sequencing of Paenibacilllus sp. S3N08.</title>
        <authorList>
            <person name="Kim D.-U."/>
        </authorList>
    </citation>
    <scope>NUCLEOTIDE SEQUENCE</scope>
    <source>
        <strain evidence="9">S3N08</strain>
    </source>
</reference>
<gene>
    <name evidence="9" type="ORF">G9U52_08625</name>
</gene>
<comment type="similarity">
    <text evidence="7">Belongs to the binding-protein-dependent transport system permease family.</text>
</comment>
<dbReference type="InterPro" id="IPR035906">
    <property type="entry name" value="MetI-like_sf"/>
</dbReference>
<sequence>MDALKQTAGELWFGKFNYVLLSVIAVLTLFPFVYVLSASISSSDAVISGRVILLPKEITFSAYEKVFGMAGLWRAYGNTIFYTVFGTLVNLLFITLGAYPLSKRRLVGASFLSFFIALTMFINMSGTAGMIPFYLNLRDLGLLDSRFTIIFGFAVITFYVFLMRTFFQSVPDEIEESAKMDGANDWQILLRIYLPLSLPAFASIGLFCAVSRWNGYFWTMVILRDESKIPLQVLLRKLIVEMNLTADMMSAADISSGLSKETVIYATIVISIVPIIAIYPFIQKFFVKGMMLGAIKD</sequence>
<dbReference type="PANTHER" id="PTHR43744:SF9">
    <property type="entry name" value="POLYGALACTURONAN_RHAMNOGALACTURONAN TRANSPORT SYSTEM PERMEASE PROTEIN YTCP"/>
    <property type="match status" value="1"/>
</dbReference>
<feature type="transmembrane region" description="Helical" evidence="7">
    <location>
        <begin position="79"/>
        <end position="99"/>
    </location>
</feature>
<dbReference type="PANTHER" id="PTHR43744">
    <property type="entry name" value="ABC TRANSPORTER PERMEASE PROTEIN MG189-RELATED-RELATED"/>
    <property type="match status" value="1"/>
</dbReference>
<evidence type="ECO:0000256" key="3">
    <source>
        <dbReference type="ARBA" id="ARBA00022475"/>
    </source>
</evidence>
<evidence type="ECO:0000256" key="7">
    <source>
        <dbReference type="RuleBase" id="RU363032"/>
    </source>
</evidence>
<feature type="transmembrane region" description="Helical" evidence="7">
    <location>
        <begin position="12"/>
        <end position="34"/>
    </location>
</feature>
<evidence type="ECO:0000256" key="1">
    <source>
        <dbReference type="ARBA" id="ARBA00004651"/>
    </source>
</evidence>
<dbReference type="InterPro" id="IPR000515">
    <property type="entry name" value="MetI-like"/>
</dbReference>
<comment type="subcellular location">
    <subcellularLocation>
        <location evidence="1 7">Cell membrane</location>
        <topology evidence="1 7">Multi-pass membrane protein</topology>
    </subcellularLocation>
</comment>
<evidence type="ECO:0000313" key="9">
    <source>
        <dbReference type="EMBL" id="NHN29898.1"/>
    </source>
</evidence>
<dbReference type="Pfam" id="PF00528">
    <property type="entry name" value="BPD_transp_1"/>
    <property type="match status" value="1"/>
</dbReference>
<proteinExistence type="inferred from homology"/>
<protein>
    <submittedName>
        <fullName evidence="9">Carbohydrate ABC transporter permease</fullName>
    </submittedName>
</protein>